<proteinExistence type="inferred from homology"/>
<accession>A0A5J4Z9A9</accession>
<dbReference type="PANTHER" id="PTHR33985:SF2">
    <property type="entry name" value="EXPRESSED PROTEIN"/>
    <property type="match status" value="1"/>
</dbReference>
<dbReference type="SUPFAM" id="SSF82153">
    <property type="entry name" value="FAS1 domain"/>
    <property type="match status" value="1"/>
</dbReference>
<dbReference type="OrthoDB" id="765989at2759"/>
<dbReference type="InterPro" id="IPR036378">
    <property type="entry name" value="FAS1_dom_sf"/>
</dbReference>
<dbReference type="InterPro" id="IPR052806">
    <property type="entry name" value="Fasciclin-like_AGP"/>
</dbReference>
<dbReference type="SMART" id="SM00554">
    <property type="entry name" value="FAS1"/>
    <property type="match status" value="1"/>
</dbReference>
<feature type="chain" id="PRO_5023907764" description="FAS1 domain-containing protein" evidence="2">
    <location>
        <begin position="23"/>
        <end position="396"/>
    </location>
</feature>
<gene>
    <name evidence="4" type="ORF">F0562_018108</name>
</gene>
<evidence type="ECO:0000256" key="2">
    <source>
        <dbReference type="SAM" id="SignalP"/>
    </source>
</evidence>
<dbReference type="Pfam" id="PF02469">
    <property type="entry name" value="Fasciclin"/>
    <property type="match status" value="1"/>
</dbReference>
<dbReference type="Gene3D" id="2.30.180.10">
    <property type="entry name" value="FAS1 domain"/>
    <property type="match status" value="1"/>
</dbReference>
<evidence type="ECO:0000256" key="1">
    <source>
        <dbReference type="ARBA" id="ARBA00007843"/>
    </source>
</evidence>
<evidence type="ECO:0000313" key="5">
    <source>
        <dbReference type="Proteomes" id="UP000325577"/>
    </source>
</evidence>
<reference evidence="4 5" key="1">
    <citation type="submission" date="2019-09" db="EMBL/GenBank/DDBJ databases">
        <title>A chromosome-level genome assembly of the Chinese tupelo Nyssa sinensis.</title>
        <authorList>
            <person name="Yang X."/>
            <person name="Kang M."/>
            <person name="Yang Y."/>
            <person name="Xiong H."/>
            <person name="Wang M."/>
            <person name="Zhang Z."/>
            <person name="Wang Z."/>
            <person name="Wu H."/>
            <person name="Ma T."/>
            <person name="Liu J."/>
            <person name="Xi Z."/>
        </authorList>
    </citation>
    <scope>NUCLEOTIDE SEQUENCE [LARGE SCALE GENOMIC DNA]</scope>
    <source>
        <strain evidence="4">J267</strain>
        <tissue evidence="4">Leaf</tissue>
    </source>
</reference>
<sequence length="396" mass="42507">MAAPLQLIVLISIFISATIVATFDVPSTPPSLPPSSPSLFQEQTYPSSPFGPILTDLGFQELAAASSSSLLTAIKWRGPTTIFAPSDSSLLTCPSCSVPLLLQEHAIPGLYPLQFLSTLAFGTKIETLASGRCITITSDTNATKIFVGGVQVTHPELYNDGLVVVHGIQGFISHLSPLSCSIERMVSLSFPPPPPLAAFFIMRTLLKDTMLRLRVGGYSLVALALREKYADLLDLQAMTVFALDDVSIFSGGHKYISDLRFHIVPNRQLTAADLERLPTATALPTMERGTKLVVTTPGGGGPLAPMRINYVKIKSPDLVHNLKIVVHGLSLPFPHVHPTAVAGLGQIGRSGWEAAGSAFTWNARIGDTMRPHHIHMIDSNTEIEDYPGLGQCENIG</sequence>
<feature type="signal peptide" evidence="2">
    <location>
        <begin position="1"/>
        <end position="22"/>
    </location>
</feature>
<comment type="similarity">
    <text evidence="1">Belongs to the fasciclin-like AGP family.</text>
</comment>
<dbReference type="PANTHER" id="PTHR33985">
    <property type="entry name" value="OS02G0491300 PROTEIN-RELATED"/>
    <property type="match status" value="1"/>
</dbReference>
<dbReference type="InterPro" id="IPR000782">
    <property type="entry name" value="FAS1_domain"/>
</dbReference>
<protein>
    <recommendedName>
        <fullName evidence="3">FAS1 domain-containing protein</fullName>
    </recommendedName>
</protein>
<dbReference type="Proteomes" id="UP000325577">
    <property type="component" value="Linkage Group LG9"/>
</dbReference>
<dbReference type="AlphaFoldDB" id="A0A5J4Z9A9"/>
<evidence type="ECO:0000259" key="3">
    <source>
        <dbReference type="SMART" id="SM00554"/>
    </source>
</evidence>
<keyword evidence="2" id="KW-0732">Signal</keyword>
<evidence type="ECO:0000313" key="4">
    <source>
        <dbReference type="EMBL" id="KAA8515105.1"/>
    </source>
</evidence>
<dbReference type="EMBL" id="CM018052">
    <property type="protein sequence ID" value="KAA8515105.1"/>
    <property type="molecule type" value="Genomic_DNA"/>
</dbReference>
<organism evidence="4 5">
    <name type="scientific">Nyssa sinensis</name>
    <dbReference type="NCBI Taxonomy" id="561372"/>
    <lineage>
        <taxon>Eukaryota</taxon>
        <taxon>Viridiplantae</taxon>
        <taxon>Streptophyta</taxon>
        <taxon>Embryophyta</taxon>
        <taxon>Tracheophyta</taxon>
        <taxon>Spermatophyta</taxon>
        <taxon>Magnoliopsida</taxon>
        <taxon>eudicotyledons</taxon>
        <taxon>Gunneridae</taxon>
        <taxon>Pentapetalae</taxon>
        <taxon>asterids</taxon>
        <taxon>Cornales</taxon>
        <taxon>Nyssaceae</taxon>
        <taxon>Nyssa</taxon>
    </lineage>
</organism>
<name>A0A5J4Z9A9_9ASTE</name>
<keyword evidence="5" id="KW-1185">Reference proteome</keyword>
<feature type="domain" description="FAS1" evidence="3">
    <location>
        <begin position="81"/>
        <end position="175"/>
    </location>
</feature>